<dbReference type="EMBL" id="KZ819379">
    <property type="protein sequence ID" value="PWN42443.1"/>
    <property type="molecule type" value="Genomic_DNA"/>
</dbReference>
<organism evidence="1 2">
    <name type="scientific">Ceraceosorus guamensis</name>
    <dbReference type="NCBI Taxonomy" id="1522189"/>
    <lineage>
        <taxon>Eukaryota</taxon>
        <taxon>Fungi</taxon>
        <taxon>Dikarya</taxon>
        <taxon>Basidiomycota</taxon>
        <taxon>Ustilaginomycotina</taxon>
        <taxon>Exobasidiomycetes</taxon>
        <taxon>Ceraceosorales</taxon>
        <taxon>Ceraceosoraceae</taxon>
        <taxon>Ceraceosorus</taxon>
    </lineage>
</organism>
<dbReference type="InParanoid" id="A0A316W126"/>
<sequence length="132" mass="14476">MLKVTSHLLNTLVALRACSHSGTRAIRGTTTAINKREPATTSRSVRVALVMHGTSGCMSPSHSGNTLALRQSLELRHARPRLPSSSSAYVYAVSRMHGLLRSQRDDVAARLTHSPLRLTLVDVEEEPIRVRN</sequence>
<gene>
    <name evidence="1" type="ORF">IE81DRAFT_123477</name>
</gene>
<protein>
    <submittedName>
        <fullName evidence="1">Uncharacterized protein</fullName>
    </submittedName>
</protein>
<evidence type="ECO:0000313" key="2">
    <source>
        <dbReference type="Proteomes" id="UP000245783"/>
    </source>
</evidence>
<reference evidence="1 2" key="1">
    <citation type="journal article" date="2018" name="Mol. Biol. Evol.">
        <title>Broad Genomic Sampling Reveals a Smut Pathogenic Ancestry of the Fungal Clade Ustilaginomycotina.</title>
        <authorList>
            <person name="Kijpornyongpan T."/>
            <person name="Mondo S.J."/>
            <person name="Barry K."/>
            <person name="Sandor L."/>
            <person name="Lee J."/>
            <person name="Lipzen A."/>
            <person name="Pangilinan J."/>
            <person name="LaButti K."/>
            <person name="Hainaut M."/>
            <person name="Henrissat B."/>
            <person name="Grigoriev I.V."/>
            <person name="Spatafora J.W."/>
            <person name="Aime M.C."/>
        </authorList>
    </citation>
    <scope>NUCLEOTIDE SEQUENCE [LARGE SCALE GENOMIC DNA]</scope>
    <source>
        <strain evidence="1 2">MCA 4658</strain>
    </source>
</reference>
<dbReference type="GeneID" id="37032066"/>
<dbReference type="Proteomes" id="UP000245783">
    <property type="component" value="Unassembled WGS sequence"/>
</dbReference>
<dbReference type="RefSeq" id="XP_025369603.1">
    <property type="nucleotide sequence ID" value="XM_025510196.1"/>
</dbReference>
<keyword evidence="2" id="KW-1185">Reference proteome</keyword>
<proteinExistence type="predicted"/>
<evidence type="ECO:0000313" key="1">
    <source>
        <dbReference type="EMBL" id="PWN42443.1"/>
    </source>
</evidence>
<name>A0A316W126_9BASI</name>
<accession>A0A316W126</accession>
<dbReference type="AlphaFoldDB" id="A0A316W126"/>